<keyword evidence="2" id="KW-0472">Membrane</keyword>
<evidence type="ECO:0000256" key="2">
    <source>
        <dbReference type="SAM" id="Phobius"/>
    </source>
</evidence>
<dbReference type="CDD" id="cd00037">
    <property type="entry name" value="CLECT"/>
    <property type="match status" value="1"/>
</dbReference>
<dbReference type="InterPro" id="IPR016186">
    <property type="entry name" value="C-type_lectin-like/link_sf"/>
</dbReference>
<dbReference type="AlphaFoldDB" id="A0A1B6I401"/>
<dbReference type="EMBL" id="GECU01026072">
    <property type="protein sequence ID" value="JAS81634.1"/>
    <property type="molecule type" value="Transcribed_RNA"/>
</dbReference>
<dbReference type="PROSITE" id="PS00615">
    <property type="entry name" value="C_TYPE_LECTIN_1"/>
    <property type="match status" value="1"/>
</dbReference>
<reference evidence="4" key="1">
    <citation type="submission" date="2015-11" db="EMBL/GenBank/DDBJ databases">
        <title>De novo transcriptome assembly of four potential Pierce s Disease insect vectors from Arizona vineyards.</title>
        <authorList>
            <person name="Tassone E.E."/>
        </authorList>
    </citation>
    <scope>NUCLEOTIDE SEQUENCE</scope>
</reference>
<proteinExistence type="predicted"/>
<organism evidence="4">
    <name type="scientific">Homalodisca liturata</name>
    <dbReference type="NCBI Taxonomy" id="320908"/>
    <lineage>
        <taxon>Eukaryota</taxon>
        <taxon>Metazoa</taxon>
        <taxon>Ecdysozoa</taxon>
        <taxon>Arthropoda</taxon>
        <taxon>Hexapoda</taxon>
        <taxon>Insecta</taxon>
        <taxon>Pterygota</taxon>
        <taxon>Neoptera</taxon>
        <taxon>Paraneoptera</taxon>
        <taxon>Hemiptera</taxon>
        <taxon>Auchenorrhyncha</taxon>
        <taxon>Membracoidea</taxon>
        <taxon>Cicadellidae</taxon>
        <taxon>Cicadellinae</taxon>
        <taxon>Proconiini</taxon>
        <taxon>Homalodisca</taxon>
    </lineage>
</organism>
<dbReference type="InterPro" id="IPR001304">
    <property type="entry name" value="C-type_lectin-like"/>
</dbReference>
<evidence type="ECO:0000313" key="4">
    <source>
        <dbReference type="EMBL" id="JAS81634.1"/>
    </source>
</evidence>
<dbReference type="PROSITE" id="PS01186">
    <property type="entry name" value="EGF_2"/>
    <property type="match status" value="1"/>
</dbReference>
<dbReference type="Gene3D" id="3.10.100.10">
    <property type="entry name" value="Mannose-Binding Protein A, subunit A"/>
    <property type="match status" value="1"/>
</dbReference>
<dbReference type="InterPro" id="IPR018378">
    <property type="entry name" value="C-type_lectin_CS"/>
</dbReference>
<dbReference type="PANTHER" id="PTHR22963">
    <property type="entry name" value="ENDOGLIN-RELATED"/>
    <property type="match status" value="1"/>
</dbReference>
<name>A0A1B6I401_9HEMI</name>
<keyword evidence="2" id="KW-1133">Transmembrane helix</keyword>
<dbReference type="Pfam" id="PF00059">
    <property type="entry name" value="Lectin_C"/>
    <property type="match status" value="1"/>
</dbReference>
<dbReference type="PANTHER" id="PTHR22963:SF39">
    <property type="entry name" value="DUMPY"/>
    <property type="match status" value="1"/>
</dbReference>
<dbReference type="InterPro" id="IPR016187">
    <property type="entry name" value="CTDL_fold"/>
</dbReference>
<dbReference type="InterPro" id="IPR000742">
    <property type="entry name" value="EGF"/>
</dbReference>
<sequence length="336" mass="38078">MWTNQEHFQPTTVLPPAGLWIVPVQKESSSWTTKTKHTTMRTSVVVLVCLGILCISACVLAQIKLGSTLNQCFSNEDCTSQQTCMNLKCKDPCLEACNGNTVCQVRNHVPFCACKPGFSGDPFSGCDQRRVTLEPQCETNDDCPQYRACINRKCEDPCYDVCSGNTTTCHVRNHIPYCTCRKGFSGDPSIACKPQNPPGSWPPYPGARKRFQLELIKTNWFGAFAHCLNHGGRLATVANYEENERVKEAIRKTGLKASFWGSGTDYALGNHWTWVSTGLPFTFTDWSNNQPDNWQNLPGGEHCLEFWEETQYRWNDRNCLEQQYSVCEYYDEVEQK</sequence>
<evidence type="ECO:0000256" key="1">
    <source>
        <dbReference type="ARBA" id="ARBA00023157"/>
    </source>
</evidence>
<dbReference type="SUPFAM" id="SSF56436">
    <property type="entry name" value="C-type lectin-like"/>
    <property type="match status" value="1"/>
</dbReference>
<accession>A0A1B6I401</accession>
<feature type="transmembrane region" description="Helical" evidence="2">
    <location>
        <begin position="44"/>
        <end position="63"/>
    </location>
</feature>
<dbReference type="SMART" id="SM00181">
    <property type="entry name" value="EGF"/>
    <property type="match status" value="2"/>
</dbReference>
<feature type="domain" description="C-type lectin" evidence="3">
    <location>
        <begin position="204"/>
        <end position="328"/>
    </location>
</feature>
<dbReference type="SMART" id="SM00034">
    <property type="entry name" value="CLECT"/>
    <property type="match status" value="1"/>
</dbReference>
<dbReference type="Pfam" id="PF21164">
    <property type="entry name" value="Dumpy_DPY"/>
    <property type="match status" value="1"/>
</dbReference>
<gene>
    <name evidence="4" type="ORF">g.35859</name>
</gene>
<evidence type="ECO:0000259" key="3">
    <source>
        <dbReference type="PROSITE" id="PS50041"/>
    </source>
</evidence>
<dbReference type="PROSITE" id="PS50041">
    <property type="entry name" value="C_TYPE_LECTIN_2"/>
    <property type="match status" value="1"/>
</dbReference>
<dbReference type="SUPFAM" id="SSF90148">
    <property type="entry name" value="DPY module"/>
    <property type="match status" value="1"/>
</dbReference>
<keyword evidence="2" id="KW-0812">Transmembrane</keyword>
<keyword evidence="1" id="KW-1015">Disulfide bond</keyword>
<dbReference type="InterPro" id="IPR048407">
    <property type="entry name" value="Dumpy_DPY"/>
</dbReference>
<protein>
    <recommendedName>
        <fullName evidence="3">C-type lectin domain-containing protein</fullName>
    </recommendedName>
</protein>